<dbReference type="AlphaFoldDB" id="A0A9N9VQF6"/>
<dbReference type="Pfam" id="PF01494">
    <property type="entry name" value="FAD_binding_3"/>
    <property type="match status" value="1"/>
</dbReference>
<dbReference type="Gene3D" id="3.50.50.60">
    <property type="entry name" value="FAD/NAD(P)-binding domain"/>
    <property type="match status" value="1"/>
</dbReference>
<dbReference type="GO" id="GO:0071949">
    <property type="term" value="F:FAD binding"/>
    <property type="evidence" value="ECO:0007669"/>
    <property type="project" value="InterPro"/>
</dbReference>
<evidence type="ECO:0000256" key="1">
    <source>
        <dbReference type="ARBA" id="ARBA00001974"/>
    </source>
</evidence>
<evidence type="ECO:0000313" key="8">
    <source>
        <dbReference type="EMBL" id="CAH0028010.1"/>
    </source>
</evidence>
<protein>
    <recommendedName>
        <fullName evidence="7">FAD-binding domain-containing protein</fullName>
    </recommendedName>
</protein>
<comment type="caution">
    <text evidence="8">The sequence shown here is derived from an EMBL/GenBank/DDBJ whole genome shotgun (WGS) entry which is preliminary data.</text>
</comment>
<gene>
    <name evidence="8" type="ORF">CRHIZ90672A_00001984</name>
</gene>
<keyword evidence="3" id="KW-0285">Flavoprotein</keyword>
<dbReference type="SUPFAM" id="SSF51905">
    <property type="entry name" value="FAD/NAD(P)-binding domain"/>
    <property type="match status" value="1"/>
</dbReference>
<name>A0A9N9VQF6_9HYPO</name>
<dbReference type="InterPro" id="IPR036188">
    <property type="entry name" value="FAD/NAD-bd_sf"/>
</dbReference>
<accession>A0A9N9VQF6</accession>
<dbReference type="GO" id="GO:0004497">
    <property type="term" value="F:monooxygenase activity"/>
    <property type="evidence" value="ECO:0007669"/>
    <property type="project" value="UniProtKB-KW"/>
</dbReference>
<dbReference type="PANTHER" id="PTHR47356">
    <property type="entry name" value="FAD-DEPENDENT MONOOXYGENASE ASQG-RELATED"/>
    <property type="match status" value="1"/>
</dbReference>
<dbReference type="InterPro" id="IPR050562">
    <property type="entry name" value="FAD_mOase_fung"/>
</dbReference>
<evidence type="ECO:0000256" key="6">
    <source>
        <dbReference type="ARBA" id="ARBA00023033"/>
    </source>
</evidence>
<comment type="similarity">
    <text evidence="2">Belongs to the paxM FAD-dependent monooxygenase family.</text>
</comment>
<evidence type="ECO:0000256" key="4">
    <source>
        <dbReference type="ARBA" id="ARBA00022827"/>
    </source>
</evidence>
<dbReference type="InterPro" id="IPR002938">
    <property type="entry name" value="FAD-bd"/>
</dbReference>
<keyword evidence="6" id="KW-0503">Monooxygenase</keyword>
<comment type="cofactor">
    <cofactor evidence="1">
        <name>FAD</name>
        <dbReference type="ChEBI" id="CHEBI:57692"/>
    </cofactor>
</comment>
<organism evidence="8 9">
    <name type="scientific">Clonostachys rhizophaga</name>
    <dbReference type="NCBI Taxonomy" id="160324"/>
    <lineage>
        <taxon>Eukaryota</taxon>
        <taxon>Fungi</taxon>
        <taxon>Dikarya</taxon>
        <taxon>Ascomycota</taxon>
        <taxon>Pezizomycotina</taxon>
        <taxon>Sordariomycetes</taxon>
        <taxon>Hypocreomycetidae</taxon>
        <taxon>Hypocreales</taxon>
        <taxon>Bionectriaceae</taxon>
        <taxon>Clonostachys</taxon>
    </lineage>
</organism>
<evidence type="ECO:0000313" key="9">
    <source>
        <dbReference type="Proteomes" id="UP000696573"/>
    </source>
</evidence>
<evidence type="ECO:0000259" key="7">
    <source>
        <dbReference type="Pfam" id="PF01494"/>
    </source>
</evidence>
<feature type="domain" description="FAD-binding" evidence="7">
    <location>
        <begin position="5"/>
        <end position="341"/>
    </location>
</feature>
<sequence length="448" mass="49684">MSDQFKVAIAGGGLAGLALAVHLETLGIDWILLEAYGEIAPELGASIGLPPNGMQVLDQLGVYDEVAAQAGTGSSVVAYDGDGNKMYDFELLPRMRATHGFDLRFTERRTVLKILYDKIQAKEKVHTSKRVNKIEHVGDKVQITTLDGSSYTADIVIGADGIHSPVRGEMWRNAAEDGSKVFGENPGADVTTEYGCTFGISEPTNDLKEGDLRHVHRKDAAVGYIVGRRDIVYWFHFFKLPQKHMGIDFPRFTKEQEKEFTDQDLDRVMTPGTTFGDVYKNKTISIITALPNHRFPRWHYRRIFCVGDAVTKSQPIAGQGGCSALESSVALVDHLYAALKENDMKPLSNEQVEDAFTKTTEVRKERSTTVINEGLLYMKFASWSNFLYRLIDKYIVRLVPKTTMVDLMFSGAAGGYHSTTLPAPVDRYVKGTGEPVSAKKIDEADDEN</sequence>
<dbReference type="EMBL" id="CABFNQ020000730">
    <property type="protein sequence ID" value="CAH0028010.1"/>
    <property type="molecule type" value="Genomic_DNA"/>
</dbReference>
<dbReference type="PANTHER" id="PTHR47356:SF2">
    <property type="entry name" value="FAD-BINDING DOMAIN-CONTAINING PROTEIN-RELATED"/>
    <property type="match status" value="1"/>
</dbReference>
<reference evidence="8" key="1">
    <citation type="submission" date="2021-10" db="EMBL/GenBank/DDBJ databases">
        <authorList>
            <person name="Piombo E."/>
        </authorList>
    </citation>
    <scope>NUCLEOTIDE SEQUENCE</scope>
</reference>
<dbReference type="Proteomes" id="UP000696573">
    <property type="component" value="Unassembled WGS sequence"/>
</dbReference>
<dbReference type="PRINTS" id="PR00420">
    <property type="entry name" value="RNGMNOXGNASE"/>
</dbReference>
<proteinExistence type="inferred from homology"/>
<dbReference type="OrthoDB" id="2431938at2759"/>
<evidence type="ECO:0000256" key="2">
    <source>
        <dbReference type="ARBA" id="ARBA00007992"/>
    </source>
</evidence>
<evidence type="ECO:0000256" key="3">
    <source>
        <dbReference type="ARBA" id="ARBA00022630"/>
    </source>
</evidence>
<keyword evidence="5" id="KW-0560">Oxidoreductase</keyword>
<keyword evidence="4" id="KW-0274">FAD</keyword>
<keyword evidence="9" id="KW-1185">Reference proteome</keyword>
<evidence type="ECO:0000256" key="5">
    <source>
        <dbReference type="ARBA" id="ARBA00023002"/>
    </source>
</evidence>